<proteinExistence type="inferred from homology"/>
<comment type="caution">
    <text evidence="5">The sequence shown here is derived from an EMBL/GenBank/DDBJ whole genome shotgun (WGS) entry which is preliminary data.</text>
</comment>
<dbReference type="Pfam" id="PF01965">
    <property type="entry name" value="DJ-1_PfpI"/>
    <property type="match status" value="1"/>
</dbReference>
<dbReference type="PANTHER" id="PTHR48094:SF11">
    <property type="entry name" value="GLUTATHIONE-INDEPENDENT GLYOXALASE HSP31-RELATED"/>
    <property type="match status" value="1"/>
</dbReference>
<dbReference type="InterPro" id="IPR029062">
    <property type="entry name" value="Class_I_gatase-like"/>
</dbReference>
<evidence type="ECO:0000256" key="2">
    <source>
        <dbReference type="ARBA" id="ARBA00023239"/>
    </source>
</evidence>
<dbReference type="InterPro" id="IPR002818">
    <property type="entry name" value="DJ-1/PfpI"/>
</dbReference>
<evidence type="ECO:0000256" key="3">
    <source>
        <dbReference type="ARBA" id="ARBA00038493"/>
    </source>
</evidence>
<protein>
    <submittedName>
        <fullName evidence="5">Type 1 glutamine amidotransferase domain-containing protein</fullName>
    </submittedName>
</protein>
<accession>A0ABW4RVC9</accession>
<evidence type="ECO:0000313" key="6">
    <source>
        <dbReference type="Proteomes" id="UP001597326"/>
    </source>
</evidence>
<organism evidence="5 6">
    <name type="scientific">Luteococcus peritonei</name>
    <dbReference type="NCBI Taxonomy" id="88874"/>
    <lineage>
        <taxon>Bacteria</taxon>
        <taxon>Bacillati</taxon>
        <taxon>Actinomycetota</taxon>
        <taxon>Actinomycetes</taxon>
        <taxon>Propionibacteriales</taxon>
        <taxon>Propionibacteriaceae</taxon>
        <taxon>Luteococcus</taxon>
    </lineage>
</organism>
<evidence type="ECO:0000313" key="5">
    <source>
        <dbReference type="EMBL" id="MFD1890292.1"/>
    </source>
</evidence>
<keyword evidence="6" id="KW-1185">Reference proteome</keyword>
<dbReference type="InterPro" id="IPR050325">
    <property type="entry name" value="Prot/Nucl_acid_deglycase"/>
</dbReference>
<dbReference type="PANTHER" id="PTHR48094">
    <property type="entry name" value="PROTEIN/NUCLEIC ACID DEGLYCASE DJ-1-RELATED"/>
    <property type="match status" value="1"/>
</dbReference>
<feature type="domain" description="DJ-1/PfpI" evidence="4">
    <location>
        <begin position="30"/>
        <end position="226"/>
    </location>
</feature>
<dbReference type="CDD" id="cd03141">
    <property type="entry name" value="GATase1_Hsp31_like"/>
    <property type="match status" value="1"/>
</dbReference>
<dbReference type="SUPFAM" id="SSF52317">
    <property type="entry name" value="Class I glutamine amidotransferase-like"/>
    <property type="match status" value="1"/>
</dbReference>
<name>A0ABW4RVC9_9ACTN</name>
<comment type="similarity">
    <text evidence="3">Belongs to the peptidase C56 family. HSP31-like subfamily.</text>
</comment>
<sequence>MAKTKKVLAVVTSASEYRDAGYRTGLWLGELTHFWDVLTKAGHPVDVVSIAGGDVPLDPESLSAPVLAMGGTKKHYQDRSFMDLLDRTRSVRQVRAEDYDAIYLTGGHGTMFDFADPALQELVADFARQDKVVSAVCHGPCGLVEVDVDGVPLVKGRKVTGFSWTEEKLAGRDDVVPFSLQDRLKERGAKYTKALRPMAEKVVVDGKLVTGQNPMSATGVGEAVVKLLKKK</sequence>
<gene>
    <name evidence="5" type="ORF">ACFSCS_08870</name>
</gene>
<keyword evidence="5" id="KW-0315">Glutamine amidotransferase</keyword>
<reference evidence="6" key="1">
    <citation type="journal article" date="2019" name="Int. J. Syst. Evol. Microbiol.">
        <title>The Global Catalogue of Microorganisms (GCM) 10K type strain sequencing project: providing services to taxonomists for standard genome sequencing and annotation.</title>
        <authorList>
            <consortium name="The Broad Institute Genomics Platform"/>
            <consortium name="The Broad Institute Genome Sequencing Center for Infectious Disease"/>
            <person name="Wu L."/>
            <person name="Ma J."/>
        </authorList>
    </citation>
    <scope>NUCLEOTIDE SEQUENCE [LARGE SCALE GENOMIC DNA]</scope>
    <source>
        <strain evidence="6">CAIM 431</strain>
    </source>
</reference>
<evidence type="ECO:0000259" key="4">
    <source>
        <dbReference type="Pfam" id="PF01965"/>
    </source>
</evidence>
<dbReference type="Proteomes" id="UP001597326">
    <property type="component" value="Unassembled WGS sequence"/>
</dbReference>
<dbReference type="EMBL" id="JBHUFZ010000018">
    <property type="protein sequence ID" value="MFD1890292.1"/>
    <property type="molecule type" value="Genomic_DNA"/>
</dbReference>
<dbReference type="Gene3D" id="3.40.50.880">
    <property type="match status" value="1"/>
</dbReference>
<keyword evidence="1" id="KW-0346">Stress response</keyword>
<keyword evidence="2" id="KW-0456">Lyase</keyword>
<dbReference type="RefSeq" id="WP_343873306.1">
    <property type="nucleotide sequence ID" value="NZ_BAAAIX010000015.1"/>
</dbReference>
<evidence type="ECO:0000256" key="1">
    <source>
        <dbReference type="ARBA" id="ARBA00023016"/>
    </source>
</evidence>